<dbReference type="PROSITE" id="PS51819">
    <property type="entry name" value="VOC"/>
    <property type="match status" value="1"/>
</dbReference>
<dbReference type="Proteomes" id="UP000199392">
    <property type="component" value="Unassembled WGS sequence"/>
</dbReference>
<dbReference type="Pfam" id="PF00903">
    <property type="entry name" value="Glyoxalase"/>
    <property type="match status" value="1"/>
</dbReference>
<gene>
    <name evidence="3" type="ORF">SAMN04488050_101839</name>
</gene>
<evidence type="ECO:0000259" key="2">
    <source>
        <dbReference type="PROSITE" id="PS51819"/>
    </source>
</evidence>
<accession>A0A1I6PY16</accession>
<proteinExistence type="predicted"/>
<keyword evidence="4" id="KW-1185">Reference proteome</keyword>
<dbReference type="Gene3D" id="3.30.720.120">
    <property type="match status" value="1"/>
</dbReference>
<dbReference type="InterPro" id="IPR004360">
    <property type="entry name" value="Glyas_Fos-R_dOase_dom"/>
</dbReference>
<name>A0A1I6PY16_9RHOB</name>
<evidence type="ECO:0000256" key="1">
    <source>
        <dbReference type="SAM" id="MobiDB-lite"/>
    </source>
</evidence>
<dbReference type="RefSeq" id="WP_092422187.1">
    <property type="nucleotide sequence ID" value="NZ_FNCL01000002.1"/>
</dbReference>
<organism evidence="3 4">
    <name type="scientific">Alloyangia pacifica</name>
    <dbReference type="NCBI Taxonomy" id="311180"/>
    <lineage>
        <taxon>Bacteria</taxon>
        <taxon>Pseudomonadati</taxon>
        <taxon>Pseudomonadota</taxon>
        <taxon>Alphaproteobacteria</taxon>
        <taxon>Rhodobacterales</taxon>
        <taxon>Roseobacteraceae</taxon>
        <taxon>Alloyangia</taxon>
    </lineage>
</organism>
<dbReference type="OrthoDB" id="9798201at2"/>
<protein>
    <submittedName>
        <fullName evidence="3">Uncharacterized conserved protein PhnB, glyoxalase superfamily</fullName>
    </submittedName>
</protein>
<evidence type="ECO:0000313" key="4">
    <source>
        <dbReference type="Proteomes" id="UP000199392"/>
    </source>
</evidence>
<dbReference type="InterPro" id="IPR037523">
    <property type="entry name" value="VOC_core"/>
</dbReference>
<dbReference type="PANTHER" id="PTHR34109:SF1">
    <property type="entry name" value="VOC DOMAIN-CONTAINING PROTEIN"/>
    <property type="match status" value="1"/>
</dbReference>
<feature type="domain" description="VOC" evidence="2">
    <location>
        <begin position="1"/>
        <end position="127"/>
    </location>
</feature>
<dbReference type="STRING" id="311180.SAMN04488050_101839"/>
<reference evidence="4" key="1">
    <citation type="submission" date="2016-10" db="EMBL/GenBank/DDBJ databases">
        <authorList>
            <person name="Varghese N."/>
            <person name="Submissions S."/>
        </authorList>
    </citation>
    <scope>NUCLEOTIDE SEQUENCE [LARGE SCALE GENOMIC DNA]</scope>
    <source>
        <strain evidence="4">DSM 26894</strain>
    </source>
</reference>
<sequence length="143" mass="15153">MIIPALRYRDPEAMLAFLTGPLGFEEHAVYRDAEGGIAHAELKLGSGMIMFGPASRDNAYGKLVVSPEAAGGVTGSIYVVVSNVAGHFARVVAAGGDIVLALEEQPQGGQSYTLRDPEGQIWTFGDYHPEGDHDGRHDEKTGG</sequence>
<dbReference type="PANTHER" id="PTHR34109">
    <property type="entry name" value="BNAUNNG04460D PROTEIN-RELATED"/>
    <property type="match status" value="1"/>
</dbReference>
<feature type="compositionally biased region" description="Basic and acidic residues" evidence="1">
    <location>
        <begin position="127"/>
        <end position="143"/>
    </location>
</feature>
<dbReference type="AlphaFoldDB" id="A0A1I6PY16"/>
<feature type="region of interest" description="Disordered" evidence="1">
    <location>
        <begin position="124"/>
        <end position="143"/>
    </location>
</feature>
<dbReference type="Gene3D" id="3.30.720.110">
    <property type="match status" value="1"/>
</dbReference>
<evidence type="ECO:0000313" key="3">
    <source>
        <dbReference type="EMBL" id="SFS45089.1"/>
    </source>
</evidence>
<dbReference type="SUPFAM" id="SSF54593">
    <property type="entry name" value="Glyoxalase/Bleomycin resistance protein/Dihydroxybiphenyl dioxygenase"/>
    <property type="match status" value="1"/>
</dbReference>
<dbReference type="InterPro" id="IPR029068">
    <property type="entry name" value="Glyas_Bleomycin-R_OHBP_Dase"/>
</dbReference>
<dbReference type="EMBL" id="FOZW01000001">
    <property type="protein sequence ID" value="SFS45089.1"/>
    <property type="molecule type" value="Genomic_DNA"/>
</dbReference>